<sequence length="65" mass="7435">MAVLRPRLAPTGRDNAGNPRLVTEKAKFSIRNRVAFRKTTQYTFAGLGFPSGYRARKRHEQESKK</sequence>
<reference evidence="1 2" key="1">
    <citation type="submission" date="2016-01" db="EMBL/GenBank/DDBJ databases">
        <authorList>
            <person name="Oliw E.H."/>
        </authorList>
    </citation>
    <scope>NUCLEOTIDE SEQUENCE [LARGE SCALE GENOMIC DNA]</scope>
    <source>
        <strain evidence="1 2">Kerr 14</strain>
    </source>
</reference>
<dbReference type="AlphaFoldDB" id="A0A1S7P3Y7"/>
<name>A0A1S7P3Y7_AGRTU</name>
<evidence type="ECO:0000313" key="1">
    <source>
        <dbReference type="EMBL" id="CUX15448.1"/>
    </source>
</evidence>
<proteinExistence type="predicted"/>
<protein>
    <submittedName>
        <fullName evidence="1">Uncharacterized protein</fullName>
    </submittedName>
</protein>
<accession>A0A1S7P3Y7</accession>
<dbReference type="Proteomes" id="UP000191897">
    <property type="component" value="Unassembled WGS sequence"/>
</dbReference>
<gene>
    <name evidence="1" type="ORF">AGR4C_Cc160021</name>
</gene>
<dbReference type="EMBL" id="FBWC01000008">
    <property type="protein sequence ID" value="CUX15448.1"/>
    <property type="molecule type" value="Genomic_DNA"/>
</dbReference>
<evidence type="ECO:0000313" key="2">
    <source>
        <dbReference type="Proteomes" id="UP000191897"/>
    </source>
</evidence>
<organism evidence="1 2">
    <name type="scientific">Agrobacterium tumefaciens str. Kerr 14</name>
    <dbReference type="NCBI Taxonomy" id="1183424"/>
    <lineage>
        <taxon>Bacteria</taxon>
        <taxon>Pseudomonadati</taxon>
        <taxon>Pseudomonadota</taxon>
        <taxon>Alphaproteobacteria</taxon>
        <taxon>Hyphomicrobiales</taxon>
        <taxon>Rhizobiaceae</taxon>
        <taxon>Rhizobium/Agrobacterium group</taxon>
        <taxon>Agrobacterium</taxon>
        <taxon>Agrobacterium tumefaciens complex</taxon>
    </lineage>
</organism>